<keyword evidence="11" id="KW-1185">Reference proteome</keyword>
<evidence type="ECO:0000313" key="11">
    <source>
        <dbReference type="Proteomes" id="UP000633205"/>
    </source>
</evidence>
<keyword evidence="4" id="KW-0997">Cell inner membrane</keyword>
<evidence type="ECO:0000256" key="4">
    <source>
        <dbReference type="ARBA" id="ARBA00022519"/>
    </source>
</evidence>
<evidence type="ECO:0000256" key="5">
    <source>
        <dbReference type="ARBA" id="ARBA00022692"/>
    </source>
</evidence>
<gene>
    <name evidence="10" type="ORF">GCM10010915_09940</name>
</gene>
<keyword evidence="3" id="KW-1003">Cell membrane</keyword>
<comment type="similarity">
    <text evidence="8">Belongs to the binding-protein-dependent transport system permease family.</text>
</comment>
<reference evidence="10" key="2">
    <citation type="submission" date="2020-09" db="EMBL/GenBank/DDBJ databases">
        <authorList>
            <person name="Sun Q."/>
            <person name="Zhou Y."/>
        </authorList>
    </citation>
    <scope>NUCLEOTIDE SEQUENCE</scope>
    <source>
        <strain evidence="10">CGMCC 1.15152</strain>
    </source>
</reference>
<comment type="caution">
    <text evidence="10">The sequence shown here is derived from an EMBL/GenBank/DDBJ whole genome shotgun (WGS) entry which is preliminary data.</text>
</comment>
<keyword evidence="2 8" id="KW-0813">Transport</keyword>
<dbReference type="PANTHER" id="PTHR43357">
    <property type="entry name" value="INNER MEMBRANE ABC TRANSPORTER PERMEASE PROTEIN YDCV"/>
    <property type="match status" value="1"/>
</dbReference>
<dbReference type="Proteomes" id="UP000633205">
    <property type="component" value="Unassembled WGS sequence"/>
</dbReference>
<evidence type="ECO:0000256" key="8">
    <source>
        <dbReference type="RuleBase" id="RU363032"/>
    </source>
</evidence>
<evidence type="ECO:0000313" key="10">
    <source>
        <dbReference type="EMBL" id="GGD31625.1"/>
    </source>
</evidence>
<feature type="transmembrane region" description="Helical" evidence="8">
    <location>
        <begin position="240"/>
        <end position="260"/>
    </location>
</feature>
<feature type="transmembrane region" description="Helical" evidence="8">
    <location>
        <begin position="417"/>
        <end position="436"/>
    </location>
</feature>
<dbReference type="PANTHER" id="PTHR43357:SF4">
    <property type="entry name" value="INNER MEMBRANE ABC TRANSPORTER PERMEASE PROTEIN YDCV"/>
    <property type="match status" value="1"/>
</dbReference>
<dbReference type="InterPro" id="IPR000515">
    <property type="entry name" value="MetI-like"/>
</dbReference>
<proteinExistence type="inferred from homology"/>
<dbReference type="GO" id="GO:0055085">
    <property type="term" value="P:transmembrane transport"/>
    <property type="evidence" value="ECO:0007669"/>
    <property type="project" value="InterPro"/>
</dbReference>
<dbReference type="Pfam" id="PF00528">
    <property type="entry name" value="BPD_transp_1"/>
    <property type="match status" value="2"/>
</dbReference>
<feature type="transmembrane region" description="Helical" evidence="8">
    <location>
        <begin position="194"/>
        <end position="215"/>
    </location>
</feature>
<dbReference type="SUPFAM" id="SSF161098">
    <property type="entry name" value="MetI-like"/>
    <property type="match status" value="2"/>
</dbReference>
<evidence type="ECO:0000256" key="3">
    <source>
        <dbReference type="ARBA" id="ARBA00022475"/>
    </source>
</evidence>
<feature type="transmembrane region" description="Helical" evidence="8">
    <location>
        <begin position="134"/>
        <end position="154"/>
    </location>
</feature>
<dbReference type="AlphaFoldDB" id="A0A916Y5R4"/>
<name>A0A916Y5R4_9MICO</name>
<dbReference type="CDD" id="cd06261">
    <property type="entry name" value="TM_PBP2"/>
    <property type="match status" value="2"/>
</dbReference>
<evidence type="ECO:0000259" key="9">
    <source>
        <dbReference type="PROSITE" id="PS50928"/>
    </source>
</evidence>
<reference evidence="10" key="1">
    <citation type="journal article" date="2014" name="Int. J. Syst. Evol. Microbiol.">
        <title>Complete genome sequence of Corynebacterium casei LMG S-19264T (=DSM 44701T), isolated from a smear-ripened cheese.</title>
        <authorList>
            <consortium name="US DOE Joint Genome Institute (JGI-PGF)"/>
            <person name="Walter F."/>
            <person name="Albersmeier A."/>
            <person name="Kalinowski J."/>
            <person name="Ruckert C."/>
        </authorList>
    </citation>
    <scope>NUCLEOTIDE SEQUENCE</scope>
    <source>
        <strain evidence="10">CGMCC 1.15152</strain>
    </source>
</reference>
<keyword evidence="5 8" id="KW-0812">Transmembrane</keyword>
<dbReference type="InterPro" id="IPR035906">
    <property type="entry name" value="MetI-like_sf"/>
</dbReference>
<accession>A0A916Y5R4</accession>
<dbReference type="GO" id="GO:0005886">
    <property type="term" value="C:plasma membrane"/>
    <property type="evidence" value="ECO:0007669"/>
    <property type="project" value="UniProtKB-SubCell"/>
</dbReference>
<feature type="transmembrane region" description="Helical" evidence="8">
    <location>
        <begin position="44"/>
        <end position="69"/>
    </location>
</feature>
<comment type="subcellular location">
    <subcellularLocation>
        <location evidence="1">Cell inner membrane</location>
        <topology evidence="1">Multi-pass membrane protein</topology>
    </subcellularLocation>
    <subcellularLocation>
        <location evidence="8">Cell membrane</location>
        <topology evidence="8">Multi-pass membrane protein</topology>
    </subcellularLocation>
</comment>
<dbReference type="Gene3D" id="1.10.3720.10">
    <property type="entry name" value="MetI-like"/>
    <property type="match status" value="2"/>
</dbReference>
<organism evidence="10 11">
    <name type="scientific">Microbacterium faecale</name>
    <dbReference type="NCBI Taxonomy" id="1804630"/>
    <lineage>
        <taxon>Bacteria</taxon>
        <taxon>Bacillati</taxon>
        <taxon>Actinomycetota</taxon>
        <taxon>Actinomycetes</taxon>
        <taxon>Micrococcales</taxon>
        <taxon>Microbacteriaceae</taxon>
        <taxon>Microbacterium</taxon>
    </lineage>
</organism>
<feature type="transmembrane region" description="Helical" evidence="8">
    <location>
        <begin position="393"/>
        <end position="411"/>
    </location>
</feature>
<evidence type="ECO:0000256" key="6">
    <source>
        <dbReference type="ARBA" id="ARBA00022989"/>
    </source>
</evidence>
<feature type="domain" description="ABC transmembrane type-1" evidence="9">
    <location>
        <begin position="348"/>
        <end position="539"/>
    </location>
</feature>
<feature type="transmembrane region" description="Helical" evidence="8">
    <location>
        <begin position="518"/>
        <end position="542"/>
    </location>
</feature>
<protein>
    <submittedName>
        <fullName evidence="10">Iron ABC transporter permease</fullName>
    </submittedName>
</protein>
<evidence type="ECO:0000256" key="2">
    <source>
        <dbReference type="ARBA" id="ARBA00022448"/>
    </source>
</evidence>
<dbReference type="EMBL" id="BMHO01000001">
    <property type="protein sequence ID" value="GGD31625.1"/>
    <property type="molecule type" value="Genomic_DNA"/>
</dbReference>
<dbReference type="PROSITE" id="PS50928">
    <property type="entry name" value="ABC_TM1"/>
    <property type="match status" value="2"/>
</dbReference>
<feature type="transmembrane region" description="Helical" evidence="8">
    <location>
        <begin position="6"/>
        <end position="23"/>
    </location>
</feature>
<evidence type="ECO:0000256" key="1">
    <source>
        <dbReference type="ARBA" id="ARBA00004429"/>
    </source>
</evidence>
<feature type="transmembrane region" description="Helical" evidence="8">
    <location>
        <begin position="475"/>
        <end position="498"/>
    </location>
</feature>
<sequence length="583" mass="62328">MGVVIAALIVVPLVVTIFRLFFLEGGFNAAAFVRIWEKPWLGKVLIDTAILISLSTAGAVTVATFFAWVTERTNARMGWLSDSLPVLPLFVPPMASAVGWVMLATPGPGILNVVIRDAMSAVGITPPVEGPLDIYTWPGMVFLYVVTLVPFCYLPISAALRNANPALEEASRVNGSGVVRTYLRVTLPAIRPSMLSGVLLALAAGFAVYSIPVLMGNQAGIDVLTVRIVQLTTAEYPPDLSGALVLGLVVVAVIGSAWLLERRTSRRARHATIEGKFSGGNKLVLGVWKWPARLIMLIYMALMVMLPILALVVVSFQSYWSGAITAENFTLSNWQKIFEPGSTTQESLANSLTLGVLTATIGVLACAVIAFVTQRARRTFIGRFIDGSMKVPAAISHVVIAVALLAALAAPPVGLQGTVLLILIAYLIIFMPQASISANDALSQVGPVLSEASYMSRAGTWRTFRKIVGPLMRPGLIAGWILVFVLSAGELTASVMLGSPRSPVVGFVMMDLKDGGTYGQLAAMGALVSIVTSTLGISILLLGRRRRRRQRSALAHGMKKPTTRTIAISRVPKASRLTRSQMK</sequence>
<feature type="transmembrane region" description="Helical" evidence="8">
    <location>
        <begin position="297"/>
        <end position="320"/>
    </location>
</feature>
<evidence type="ECO:0000256" key="7">
    <source>
        <dbReference type="ARBA" id="ARBA00023136"/>
    </source>
</evidence>
<keyword evidence="7 8" id="KW-0472">Membrane</keyword>
<feature type="domain" description="ABC transmembrane type-1" evidence="9">
    <location>
        <begin position="45"/>
        <end position="261"/>
    </location>
</feature>
<keyword evidence="6 8" id="KW-1133">Transmembrane helix</keyword>
<feature type="transmembrane region" description="Helical" evidence="8">
    <location>
        <begin position="352"/>
        <end position="372"/>
    </location>
</feature>